<evidence type="ECO:0000313" key="4">
    <source>
        <dbReference type="EnsemblProtists" id="EKX31045"/>
    </source>
</evidence>
<gene>
    <name evidence="3" type="ORF">GUITHDRAFT_149529</name>
</gene>
<dbReference type="AlphaFoldDB" id="L1I5B2"/>
<dbReference type="EMBL" id="JH993383">
    <property type="protein sequence ID" value="EKX31045.1"/>
    <property type="molecule type" value="Genomic_DNA"/>
</dbReference>
<sequence>EAEEEVSSVIRSARSKLQMLKSQLGEEVAKHAGKKEEAEVECGRLLELVRESEDEKMRMELELKNVEERAMKGLIARETIIKIATAGRDKAAKIQADLTAAQQELEEARSFLERCRGALEQAEERASNITQHQVEQLEVASQLQLQQERERRREEAVLQETRRAGMRDVQAVTRSWEEAVSRLEEVKKEEEAREEDRRRYEQCKSEMRSFGDEMERMEGRKQQAGERWSQLLVQQMNHSGIERAAMARRQEEEEEEEEVVVVVVEEEEVVSVVEEANAVKQNFAIVLDDFDKTMELQEKAEKQWLFMYEEHVAEERRKEQELEAVLQRRRRSILQEQEEMDGELQAAALVVEEEARKLWFESRAADLRMFESAEEQSRQIATLREEVREGLREGGEREGGRGREGGR</sequence>
<dbReference type="EnsemblProtists" id="EKX31045">
    <property type="protein sequence ID" value="EKX31045"/>
    <property type="gene ID" value="GUITHDRAFT_149529"/>
</dbReference>
<keyword evidence="1" id="KW-0175">Coiled coil</keyword>
<dbReference type="PaxDb" id="55529-EKX31045"/>
<reference evidence="4" key="3">
    <citation type="submission" date="2016-03" db="UniProtKB">
        <authorList>
            <consortium name="EnsemblProtists"/>
        </authorList>
    </citation>
    <scope>IDENTIFICATION</scope>
</reference>
<accession>L1I5B2</accession>
<evidence type="ECO:0000313" key="3">
    <source>
        <dbReference type="EMBL" id="EKX31045.1"/>
    </source>
</evidence>
<feature type="coiled-coil region" evidence="1">
    <location>
        <begin position="173"/>
        <end position="220"/>
    </location>
</feature>
<dbReference type="STRING" id="905079.L1I5B2"/>
<proteinExistence type="predicted"/>
<protein>
    <submittedName>
        <fullName evidence="3 4">Uncharacterized protein</fullName>
    </submittedName>
</protein>
<dbReference type="HOGENOM" id="CLU_677236_0_0_1"/>
<organism evidence="3">
    <name type="scientific">Guillardia theta (strain CCMP2712)</name>
    <name type="common">Cryptophyte</name>
    <dbReference type="NCBI Taxonomy" id="905079"/>
    <lineage>
        <taxon>Eukaryota</taxon>
        <taxon>Cryptophyceae</taxon>
        <taxon>Pyrenomonadales</taxon>
        <taxon>Geminigeraceae</taxon>
        <taxon>Guillardia</taxon>
    </lineage>
</organism>
<feature type="non-terminal residue" evidence="3">
    <location>
        <position position="1"/>
    </location>
</feature>
<keyword evidence="5" id="KW-1185">Reference proteome</keyword>
<dbReference type="Proteomes" id="UP000011087">
    <property type="component" value="Unassembled WGS sequence"/>
</dbReference>
<evidence type="ECO:0000256" key="2">
    <source>
        <dbReference type="SAM" id="MobiDB-lite"/>
    </source>
</evidence>
<name>L1I5B2_GUITC</name>
<evidence type="ECO:0000256" key="1">
    <source>
        <dbReference type="SAM" id="Coils"/>
    </source>
</evidence>
<dbReference type="GeneID" id="17287766"/>
<dbReference type="OMA" id="MPKRQKD"/>
<dbReference type="KEGG" id="gtt:GUITHDRAFT_149529"/>
<reference evidence="5" key="2">
    <citation type="submission" date="2012-11" db="EMBL/GenBank/DDBJ databases">
        <authorList>
            <person name="Kuo A."/>
            <person name="Curtis B.A."/>
            <person name="Tanifuji G."/>
            <person name="Burki F."/>
            <person name="Gruber A."/>
            <person name="Irimia M."/>
            <person name="Maruyama S."/>
            <person name="Arias M.C."/>
            <person name="Ball S.G."/>
            <person name="Gile G.H."/>
            <person name="Hirakawa Y."/>
            <person name="Hopkins J.F."/>
            <person name="Rensing S.A."/>
            <person name="Schmutz J."/>
            <person name="Symeonidi A."/>
            <person name="Elias M."/>
            <person name="Eveleigh R.J."/>
            <person name="Herman E.K."/>
            <person name="Klute M.J."/>
            <person name="Nakayama T."/>
            <person name="Obornik M."/>
            <person name="Reyes-Prieto A."/>
            <person name="Armbrust E.V."/>
            <person name="Aves S.J."/>
            <person name="Beiko R.G."/>
            <person name="Coutinho P."/>
            <person name="Dacks J.B."/>
            <person name="Durnford D.G."/>
            <person name="Fast N.M."/>
            <person name="Green B.R."/>
            <person name="Grisdale C."/>
            <person name="Hempe F."/>
            <person name="Henrissat B."/>
            <person name="Hoppner M.P."/>
            <person name="Ishida K.-I."/>
            <person name="Kim E."/>
            <person name="Koreny L."/>
            <person name="Kroth P.G."/>
            <person name="Liu Y."/>
            <person name="Malik S.-B."/>
            <person name="Maier U.G."/>
            <person name="McRose D."/>
            <person name="Mock T."/>
            <person name="Neilson J.A."/>
            <person name="Onodera N.T."/>
            <person name="Poole A.M."/>
            <person name="Pritham E.J."/>
            <person name="Richards T.A."/>
            <person name="Rocap G."/>
            <person name="Roy S.W."/>
            <person name="Sarai C."/>
            <person name="Schaack S."/>
            <person name="Shirato S."/>
            <person name="Slamovits C.H."/>
            <person name="Spencer D.F."/>
            <person name="Suzuki S."/>
            <person name="Worden A.Z."/>
            <person name="Zauner S."/>
            <person name="Barry K."/>
            <person name="Bell C."/>
            <person name="Bharti A.K."/>
            <person name="Crow J.A."/>
            <person name="Grimwood J."/>
            <person name="Kramer R."/>
            <person name="Lindquist E."/>
            <person name="Lucas S."/>
            <person name="Salamov A."/>
            <person name="McFadden G.I."/>
            <person name="Lane C.E."/>
            <person name="Keeling P.J."/>
            <person name="Gray M.W."/>
            <person name="Grigoriev I.V."/>
            <person name="Archibald J.M."/>
        </authorList>
    </citation>
    <scope>NUCLEOTIDE SEQUENCE</scope>
    <source>
        <strain evidence="5">CCMP2712</strain>
    </source>
</reference>
<evidence type="ECO:0000313" key="5">
    <source>
        <dbReference type="Proteomes" id="UP000011087"/>
    </source>
</evidence>
<feature type="region of interest" description="Disordered" evidence="2">
    <location>
        <begin position="388"/>
        <end position="407"/>
    </location>
</feature>
<feature type="coiled-coil region" evidence="1">
    <location>
        <begin position="35"/>
        <end position="132"/>
    </location>
</feature>
<reference evidence="3 5" key="1">
    <citation type="journal article" date="2012" name="Nature">
        <title>Algal genomes reveal evolutionary mosaicism and the fate of nucleomorphs.</title>
        <authorList>
            <consortium name="DOE Joint Genome Institute"/>
            <person name="Curtis B.A."/>
            <person name="Tanifuji G."/>
            <person name="Burki F."/>
            <person name="Gruber A."/>
            <person name="Irimia M."/>
            <person name="Maruyama S."/>
            <person name="Arias M.C."/>
            <person name="Ball S.G."/>
            <person name="Gile G.H."/>
            <person name="Hirakawa Y."/>
            <person name="Hopkins J.F."/>
            <person name="Kuo A."/>
            <person name="Rensing S.A."/>
            <person name="Schmutz J."/>
            <person name="Symeonidi A."/>
            <person name="Elias M."/>
            <person name="Eveleigh R.J."/>
            <person name="Herman E.K."/>
            <person name="Klute M.J."/>
            <person name="Nakayama T."/>
            <person name="Obornik M."/>
            <person name="Reyes-Prieto A."/>
            <person name="Armbrust E.V."/>
            <person name="Aves S.J."/>
            <person name="Beiko R.G."/>
            <person name="Coutinho P."/>
            <person name="Dacks J.B."/>
            <person name="Durnford D.G."/>
            <person name="Fast N.M."/>
            <person name="Green B.R."/>
            <person name="Grisdale C.J."/>
            <person name="Hempel F."/>
            <person name="Henrissat B."/>
            <person name="Hoppner M.P."/>
            <person name="Ishida K."/>
            <person name="Kim E."/>
            <person name="Koreny L."/>
            <person name="Kroth P.G."/>
            <person name="Liu Y."/>
            <person name="Malik S.B."/>
            <person name="Maier U.G."/>
            <person name="McRose D."/>
            <person name="Mock T."/>
            <person name="Neilson J.A."/>
            <person name="Onodera N.T."/>
            <person name="Poole A.M."/>
            <person name="Pritham E.J."/>
            <person name="Richards T.A."/>
            <person name="Rocap G."/>
            <person name="Roy S.W."/>
            <person name="Sarai C."/>
            <person name="Schaack S."/>
            <person name="Shirato S."/>
            <person name="Slamovits C.H."/>
            <person name="Spencer D.F."/>
            <person name="Suzuki S."/>
            <person name="Worden A.Z."/>
            <person name="Zauner S."/>
            <person name="Barry K."/>
            <person name="Bell C."/>
            <person name="Bharti A.K."/>
            <person name="Crow J.A."/>
            <person name="Grimwood J."/>
            <person name="Kramer R."/>
            <person name="Lindquist E."/>
            <person name="Lucas S."/>
            <person name="Salamov A."/>
            <person name="McFadden G.I."/>
            <person name="Lane C.E."/>
            <person name="Keeling P.J."/>
            <person name="Gray M.W."/>
            <person name="Grigoriev I.V."/>
            <person name="Archibald J.M."/>
        </authorList>
    </citation>
    <scope>NUCLEOTIDE SEQUENCE</scope>
    <source>
        <strain evidence="3 5">CCMP2712</strain>
    </source>
</reference>
<dbReference type="RefSeq" id="XP_005818025.1">
    <property type="nucleotide sequence ID" value="XM_005817968.1"/>
</dbReference>